<dbReference type="EMBL" id="MT141524">
    <property type="protein sequence ID" value="QJA64708.1"/>
    <property type="molecule type" value="Genomic_DNA"/>
</dbReference>
<reference evidence="1" key="1">
    <citation type="submission" date="2020-03" db="EMBL/GenBank/DDBJ databases">
        <title>The deep terrestrial virosphere.</title>
        <authorList>
            <person name="Holmfeldt K."/>
            <person name="Nilsson E."/>
            <person name="Simone D."/>
            <person name="Lopez-Fernandez M."/>
            <person name="Wu X."/>
            <person name="de Brujin I."/>
            <person name="Lundin D."/>
            <person name="Andersson A."/>
            <person name="Bertilsson S."/>
            <person name="Dopson M."/>
        </authorList>
    </citation>
    <scope>NUCLEOTIDE SEQUENCE</scope>
    <source>
        <strain evidence="1">MM415B00475</strain>
    </source>
</reference>
<evidence type="ECO:0000313" key="1">
    <source>
        <dbReference type="EMBL" id="QJA64708.1"/>
    </source>
</evidence>
<proteinExistence type="predicted"/>
<gene>
    <name evidence="1" type="ORF">MM415B00475_0042</name>
</gene>
<dbReference type="AlphaFoldDB" id="A0A6M3J5D5"/>
<name>A0A6M3J5D5_9ZZZZ</name>
<organism evidence="1">
    <name type="scientific">viral metagenome</name>
    <dbReference type="NCBI Taxonomy" id="1070528"/>
    <lineage>
        <taxon>unclassified sequences</taxon>
        <taxon>metagenomes</taxon>
        <taxon>organismal metagenomes</taxon>
    </lineage>
</organism>
<accession>A0A6M3J5D5</accession>
<protein>
    <submittedName>
        <fullName evidence="1">Uncharacterized protein</fullName>
    </submittedName>
</protein>
<sequence length="263" mass="30227">MDLQIRESDLIVSTHYKDMLAGISKYFPVIEKATANFNKTQSQFMNNMLTVNHPTELRNARQILAEIEKSRMALDEAFFSIQKKRIEIKKKEVILSVTTDVLDKELLKIEIAELKSQIKTSTGYVEGAIRRVSAYISQYRQILSSLGKESFTEEDFELDEERYHIMKMFEQGLCAARSHGGVIDEGNQIYAHQIGINGTAAQREVSLYLASEGKMIAEGDMPTHGMTIDWLHEMTKKYEGSAKRYVERKRMMLLDMDSLHKED</sequence>